<reference evidence="15" key="1">
    <citation type="journal article" date="2020" name="mSystems">
        <title>Genome- and Community-Level Interaction Insights into Carbon Utilization and Element Cycling Functions of Hydrothermarchaeota in Hydrothermal Sediment.</title>
        <authorList>
            <person name="Zhou Z."/>
            <person name="Liu Y."/>
            <person name="Xu W."/>
            <person name="Pan J."/>
            <person name="Luo Z.H."/>
            <person name="Li M."/>
        </authorList>
    </citation>
    <scope>NUCLEOTIDE SEQUENCE [LARGE SCALE GENOMIC DNA]</scope>
    <source>
        <strain evidence="15">HyVt-28</strain>
    </source>
</reference>
<evidence type="ECO:0000256" key="1">
    <source>
        <dbReference type="ARBA" id="ARBA00002724"/>
    </source>
</evidence>
<dbReference type="PROSITE" id="PS51686">
    <property type="entry name" value="SAM_MT_RSMB_NOP"/>
    <property type="match status" value="1"/>
</dbReference>
<comment type="catalytic activity">
    <reaction evidence="12">
        <text>cytidine(967) in 16S rRNA + S-adenosyl-L-methionine = 5-methylcytidine(967) in 16S rRNA + S-adenosyl-L-homocysteine + H(+)</text>
        <dbReference type="Rhea" id="RHEA:42748"/>
        <dbReference type="Rhea" id="RHEA-COMP:10219"/>
        <dbReference type="Rhea" id="RHEA-COMP:10220"/>
        <dbReference type="ChEBI" id="CHEBI:15378"/>
        <dbReference type="ChEBI" id="CHEBI:57856"/>
        <dbReference type="ChEBI" id="CHEBI:59789"/>
        <dbReference type="ChEBI" id="CHEBI:74483"/>
        <dbReference type="ChEBI" id="CHEBI:82748"/>
        <dbReference type="EC" id="2.1.1.176"/>
    </reaction>
</comment>
<comment type="subcellular location">
    <subcellularLocation>
        <location evidence="2">Cytoplasm</location>
    </subcellularLocation>
</comment>
<dbReference type="InterPro" id="IPR035926">
    <property type="entry name" value="NusB-like_sf"/>
</dbReference>
<dbReference type="GO" id="GO:0005737">
    <property type="term" value="C:cytoplasm"/>
    <property type="evidence" value="ECO:0007669"/>
    <property type="project" value="UniProtKB-SubCell"/>
</dbReference>
<dbReference type="AlphaFoldDB" id="A0A7V0LUK6"/>
<dbReference type="CDD" id="cd02440">
    <property type="entry name" value="AdoMet_MTases"/>
    <property type="match status" value="1"/>
</dbReference>
<dbReference type="NCBIfam" id="TIGR00563">
    <property type="entry name" value="rsmB"/>
    <property type="match status" value="1"/>
</dbReference>
<name>A0A7V0LUK6_UNCW3</name>
<dbReference type="Gene3D" id="1.10.940.10">
    <property type="entry name" value="NusB-like"/>
    <property type="match status" value="1"/>
</dbReference>
<protein>
    <recommendedName>
        <fullName evidence="3">16S rRNA (cytosine(967)-C(5))-methyltransferase</fullName>
        <ecNumber evidence="3">2.1.1.176</ecNumber>
    </recommendedName>
    <alternativeName>
        <fullName evidence="10">16S rRNA m5C967 methyltransferase</fullName>
    </alternativeName>
    <alternativeName>
        <fullName evidence="11">rRNA (cytosine-C(5)-)-methyltransferase RsmB</fullName>
    </alternativeName>
</protein>
<comment type="caution">
    <text evidence="13">Lacks conserved residue(s) required for the propagation of feature annotation.</text>
</comment>
<comment type="similarity">
    <text evidence="13">Belongs to the class I-like SAM-binding methyltransferase superfamily. RsmB/NOP family.</text>
</comment>
<feature type="domain" description="SAM-dependent MTase RsmB/NOP-type" evidence="14">
    <location>
        <begin position="159"/>
        <end position="424"/>
    </location>
</feature>
<dbReference type="Proteomes" id="UP000886381">
    <property type="component" value="Unassembled WGS sequence"/>
</dbReference>
<dbReference type="InterPro" id="IPR001678">
    <property type="entry name" value="MeTrfase_RsmB-F_NOP2_dom"/>
</dbReference>
<evidence type="ECO:0000313" key="15">
    <source>
        <dbReference type="EMBL" id="HDL60568.1"/>
    </source>
</evidence>
<dbReference type="SUPFAM" id="SSF53335">
    <property type="entry name" value="S-adenosyl-L-methionine-dependent methyltransferases"/>
    <property type="match status" value="1"/>
</dbReference>
<dbReference type="EMBL" id="DRDR01000168">
    <property type="protein sequence ID" value="HDL60568.1"/>
    <property type="molecule type" value="Genomic_DNA"/>
</dbReference>
<evidence type="ECO:0000256" key="11">
    <source>
        <dbReference type="ARBA" id="ARBA00031088"/>
    </source>
</evidence>
<comment type="caution">
    <text evidence="15">The sequence shown here is derived from an EMBL/GenBank/DDBJ whole genome shotgun (WGS) entry which is preliminary data.</text>
</comment>
<evidence type="ECO:0000256" key="12">
    <source>
        <dbReference type="ARBA" id="ARBA00047283"/>
    </source>
</evidence>
<evidence type="ECO:0000256" key="10">
    <source>
        <dbReference type="ARBA" id="ARBA00030399"/>
    </source>
</evidence>
<evidence type="ECO:0000256" key="9">
    <source>
        <dbReference type="ARBA" id="ARBA00022884"/>
    </source>
</evidence>
<evidence type="ECO:0000256" key="7">
    <source>
        <dbReference type="ARBA" id="ARBA00022679"/>
    </source>
</evidence>
<dbReference type="Pfam" id="PF01029">
    <property type="entry name" value="NusB"/>
    <property type="match status" value="1"/>
</dbReference>
<keyword evidence="9 13" id="KW-0694">RNA-binding</keyword>
<dbReference type="PANTHER" id="PTHR22807">
    <property type="entry name" value="NOP2 YEAST -RELATED NOL1/NOP2/FMU SUN DOMAIN-CONTAINING"/>
    <property type="match status" value="1"/>
</dbReference>
<gene>
    <name evidence="15" type="primary">rsmB</name>
    <name evidence="15" type="ORF">ENH14_03830</name>
</gene>
<dbReference type="InterPro" id="IPR054728">
    <property type="entry name" value="RsmB-like_ferredoxin"/>
</dbReference>
<dbReference type="InterPro" id="IPR006027">
    <property type="entry name" value="NusB_RsmB_TIM44"/>
</dbReference>
<evidence type="ECO:0000256" key="2">
    <source>
        <dbReference type="ARBA" id="ARBA00004496"/>
    </source>
</evidence>
<evidence type="ECO:0000256" key="3">
    <source>
        <dbReference type="ARBA" id="ARBA00012140"/>
    </source>
</evidence>
<dbReference type="Pfam" id="PF01189">
    <property type="entry name" value="Methyltr_RsmB-F"/>
    <property type="match status" value="1"/>
</dbReference>
<dbReference type="InterPro" id="IPR029063">
    <property type="entry name" value="SAM-dependent_MTases_sf"/>
</dbReference>
<evidence type="ECO:0000256" key="4">
    <source>
        <dbReference type="ARBA" id="ARBA00022490"/>
    </source>
</evidence>
<dbReference type="PANTHER" id="PTHR22807:SF53">
    <property type="entry name" value="RIBOSOMAL RNA SMALL SUBUNIT METHYLTRANSFERASE B-RELATED"/>
    <property type="match status" value="1"/>
</dbReference>
<dbReference type="NCBIfam" id="NF011494">
    <property type="entry name" value="PRK14902.1"/>
    <property type="match status" value="1"/>
</dbReference>
<dbReference type="GO" id="GO:0006355">
    <property type="term" value="P:regulation of DNA-templated transcription"/>
    <property type="evidence" value="ECO:0007669"/>
    <property type="project" value="InterPro"/>
</dbReference>
<keyword evidence="4" id="KW-0963">Cytoplasm</keyword>
<comment type="function">
    <text evidence="1">Specifically methylates the cytosine at position 967 (m5C967) of 16S rRNA.</text>
</comment>
<organism evidence="15">
    <name type="scientific">candidate division WOR-3 bacterium</name>
    <dbReference type="NCBI Taxonomy" id="2052148"/>
    <lineage>
        <taxon>Bacteria</taxon>
        <taxon>Bacteria division WOR-3</taxon>
    </lineage>
</organism>
<evidence type="ECO:0000259" key="14">
    <source>
        <dbReference type="PROSITE" id="PS51686"/>
    </source>
</evidence>
<evidence type="ECO:0000256" key="13">
    <source>
        <dbReference type="PROSITE-ProRule" id="PRU01023"/>
    </source>
</evidence>
<evidence type="ECO:0000256" key="6">
    <source>
        <dbReference type="ARBA" id="ARBA00022603"/>
    </source>
</evidence>
<dbReference type="Pfam" id="PF22458">
    <property type="entry name" value="RsmF-B_ferredox"/>
    <property type="match status" value="1"/>
</dbReference>
<feature type="binding site" evidence="13">
    <location>
        <position position="312"/>
    </location>
    <ligand>
        <name>S-adenosyl-L-methionine</name>
        <dbReference type="ChEBI" id="CHEBI:59789"/>
    </ligand>
</feature>
<keyword evidence="7 13" id="KW-0808">Transferase</keyword>
<keyword evidence="6 13" id="KW-0489">Methyltransferase</keyword>
<dbReference type="GO" id="GO:0008649">
    <property type="term" value="F:rRNA methyltransferase activity"/>
    <property type="evidence" value="ECO:0007669"/>
    <property type="project" value="InterPro"/>
</dbReference>
<dbReference type="EC" id="2.1.1.176" evidence="3"/>
<dbReference type="InterPro" id="IPR023267">
    <property type="entry name" value="RCMT"/>
</dbReference>
<dbReference type="Gene3D" id="3.40.50.150">
    <property type="entry name" value="Vaccinia Virus protein VP39"/>
    <property type="match status" value="1"/>
</dbReference>
<keyword evidence="5" id="KW-0698">rRNA processing</keyword>
<dbReference type="InterPro" id="IPR049560">
    <property type="entry name" value="MeTrfase_RsmB-F_NOP2_cat"/>
</dbReference>
<evidence type="ECO:0000256" key="8">
    <source>
        <dbReference type="ARBA" id="ARBA00022691"/>
    </source>
</evidence>
<dbReference type="GO" id="GO:0003723">
    <property type="term" value="F:RNA binding"/>
    <property type="evidence" value="ECO:0007669"/>
    <property type="project" value="UniProtKB-UniRule"/>
</dbReference>
<sequence length="425" mass="49736">MNIRKIALHVIIRVLEEGTWLNKILAHFLFKIQDARDRALLTELLYGTVKQKLRLDWTISKFLKKYYIEELPPSIRNILRLGTYEVLFLNIPPYATVNEYVKLAKKVGHRGTAALVNALLRKISSERPEPQEPWIKYSHPQWLYERWKQRMGEEECIRLMEYNNSPHIIFIRINTLKVTPSDFEKELKKSGVNFERLYFPETLRIETPPQFLPIDESSYLVQDLSTQIAIHYLNPEPHSTILDMTAAPGVKTTHISQLTSDTAWIVAVEKNKGRSRLIKELGRRMGIKNIDIVVGDSSYISFKHRFQFILLDAPCTGLGTLRRKPEIKWRIKEDDIHRMSALQKKLLENAARLVKRGGFILYSTCTIEPEENEENIKYFLTNFTDFKLVTEKNIPENFVKNGFLFIEGIKYNCDYFFGAKLQKVR</sequence>
<dbReference type="PRINTS" id="PR02008">
    <property type="entry name" value="RCMTFAMILY"/>
</dbReference>
<keyword evidence="8 13" id="KW-0949">S-adenosyl-L-methionine</keyword>
<evidence type="ECO:0000256" key="5">
    <source>
        <dbReference type="ARBA" id="ARBA00022552"/>
    </source>
</evidence>
<accession>A0A7V0LUK6</accession>
<feature type="binding site" evidence="13">
    <location>
        <position position="269"/>
    </location>
    <ligand>
        <name>S-adenosyl-L-methionine</name>
        <dbReference type="ChEBI" id="CHEBI:59789"/>
    </ligand>
</feature>
<proteinExistence type="inferred from homology"/>
<dbReference type="InterPro" id="IPR004573">
    <property type="entry name" value="rRNA_ssu_MeTfrase_B"/>
</dbReference>
<feature type="binding site" evidence="13">
    <location>
        <position position="296"/>
    </location>
    <ligand>
        <name>S-adenosyl-L-methionine</name>
        <dbReference type="ChEBI" id="CHEBI:59789"/>
    </ligand>
</feature>
<feature type="active site" description="Nucleophile" evidence="13">
    <location>
        <position position="365"/>
    </location>
</feature>
<dbReference type="SUPFAM" id="SSF48013">
    <property type="entry name" value="NusB-like"/>
    <property type="match status" value="1"/>
</dbReference>